<keyword evidence="2" id="KW-0472">Membrane</keyword>
<dbReference type="Proteomes" id="UP001590951">
    <property type="component" value="Unassembled WGS sequence"/>
</dbReference>
<keyword evidence="2" id="KW-0812">Transmembrane</keyword>
<evidence type="ECO:0000256" key="1">
    <source>
        <dbReference type="ARBA" id="ARBA00004141"/>
    </source>
</evidence>
<evidence type="ECO:0000313" key="4">
    <source>
        <dbReference type="EMBL" id="KAL2051612.1"/>
    </source>
</evidence>
<organism evidence="4 5">
    <name type="scientific">Lepraria finkii</name>
    <dbReference type="NCBI Taxonomy" id="1340010"/>
    <lineage>
        <taxon>Eukaryota</taxon>
        <taxon>Fungi</taxon>
        <taxon>Dikarya</taxon>
        <taxon>Ascomycota</taxon>
        <taxon>Pezizomycotina</taxon>
        <taxon>Lecanoromycetes</taxon>
        <taxon>OSLEUM clade</taxon>
        <taxon>Lecanoromycetidae</taxon>
        <taxon>Lecanorales</taxon>
        <taxon>Lecanorineae</taxon>
        <taxon>Stereocaulaceae</taxon>
        <taxon>Lepraria</taxon>
    </lineage>
</organism>
<name>A0ABR4B132_9LECA</name>
<evidence type="ECO:0000313" key="5">
    <source>
        <dbReference type="Proteomes" id="UP001590951"/>
    </source>
</evidence>
<comment type="caution">
    <text evidence="4">The sequence shown here is derived from an EMBL/GenBank/DDBJ whole genome shotgun (WGS) entry which is preliminary data.</text>
</comment>
<dbReference type="EMBL" id="JBHFEH010000033">
    <property type="protein sequence ID" value="KAL2051612.1"/>
    <property type="molecule type" value="Genomic_DNA"/>
</dbReference>
<dbReference type="Gene3D" id="1.20.1250.20">
    <property type="entry name" value="MFS general substrate transporter like domains"/>
    <property type="match status" value="1"/>
</dbReference>
<dbReference type="InterPro" id="IPR020846">
    <property type="entry name" value="MFS_dom"/>
</dbReference>
<protein>
    <recommendedName>
        <fullName evidence="3">Major facilitator superfamily (MFS) profile domain-containing protein</fullName>
    </recommendedName>
</protein>
<dbReference type="InterPro" id="IPR036259">
    <property type="entry name" value="MFS_trans_sf"/>
</dbReference>
<gene>
    <name evidence="4" type="ORF">ABVK25_008026</name>
</gene>
<feature type="domain" description="Major facilitator superfamily (MFS) profile" evidence="3">
    <location>
        <begin position="1"/>
        <end position="100"/>
    </location>
</feature>
<feature type="transmembrane region" description="Helical" evidence="2">
    <location>
        <begin position="51"/>
        <end position="70"/>
    </location>
</feature>
<comment type="subcellular location">
    <subcellularLocation>
        <location evidence="1">Membrane</location>
        <topology evidence="1">Multi-pass membrane protein</topology>
    </subcellularLocation>
</comment>
<keyword evidence="2" id="KW-1133">Transmembrane helix</keyword>
<accession>A0ABR4B132</accession>
<keyword evidence="5" id="KW-1185">Reference proteome</keyword>
<sequence length="100" mass="11163">MPQLILPLVGDLAPPEKRAQALSLVVSGNPAGMLVARLLSGIATEYTSWRIIYWIMFAIQYLIVILLWFFMPDYLVKNSGGLLVLACHVGFFISSKFAIY</sequence>
<evidence type="ECO:0000256" key="2">
    <source>
        <dbReference type="SAM" id="Phobius"/>
    </source>
</evidence>
<dbReference type="SUPFAM" id="SSF103473">
    <property type="entry name" value="MFS general substrate transporter"/>
    <property type="match status" value="1"/>
</dbReference>
<proteinExistence type="predicted"/>
<reference evidence="4 5" key="1">
    <citation type="submission" date="2024-09" db="EMBL/GenBank/DDBJ databases">
        <title>Rethinking Asexuality: The Enigmatic Case of Functional Sexual Genes in Lepraria (Stereocaulaceae).</title>
        <authorList>
            <person name="Doellman M."/>
            <person name="Sun Y."/>
            <person name="Barcenas-Pena A."/>
            <person name="Lumbsch H.T."/>
            <person name="Grewe F."/>
        </authorList>
    </citation>
    <scope>NUCLEOTIDE SEQUENCE [LARGE SCALE GENOMIC DNA]</scope>
    <source>
        <strain evidence="4 5">Grewe 0041</strain>
    </source>
</reference>
<feature type="transmembrane region" description="Helical" evidence="2">
    <location>
        <begin position="20"/>
        <end position="39"/>
    </location>
</feature>
<dbReference type="PROSITE" id="PS50850">
    <property type="entry name" value="MFS"/>
    <property type="match status" value="1"/>
</dbReference>
<dbReference type="Pfam" id="PF07690">
    <property type="entry name" value="MFS_1"/>
    <property type="match status" value="1"/>
</dbReference>
<dbReference type="PANTHER" id="PTHR42910:SF1">
    <property type="entry name" value="MAJOR FACILITATOR SUPERFAMILY (MFS) PROFILE DOMAIN-CONTAINING PROTEIN"/>
    <property type="match status" value="1"/>
</dbReference>
<dbReference type="PANTHER" id="PTHR42910">
    <property type="entry name" value="TRANSPORTER SCO4007-RELATED"/>
    <property type="match status" value="1"/>
</dbReference>
<dbReference type="InterPro" id="IPR011701">
    <property type="entry name" value="MFS"/>
</dbReference>
<feature type="transmembrane region" description="Helical" evidence="2">
    <location>
        <begin position="82"/>
        <end position="99"/>
    </location>
</feature>
<evidence type="ECO:0000259" key="3">
    <source>
        <dbReference type="PROSITE" id="PS50850"/>
    </source>
</evidence>